<organism evidence="2 3">
    <name type="scientific">Ulvibacter litoralis</name>
    <dbReference type="NCBI Taxonomy" id="227084"/>
    <lineage>
        <taxon>Bacteria</taxon>
        <taxon>Pseudomonadati</taxon>
        <taxon>Bacteroidota</taxon>
        <taxon>Flavobacteriia</taxon>
        <taxon>Flavobacteriales</taxon>
        <taxon>Flavobacteriaceae</taxon>
        <taxon>Ulvibacter</taxon>
    </lineage>
</organism>
<keyword evidence="1" id="KW-1133">Transmembrane helix</keyword>
<evidence type="ECO:0008006" key="4">
    <source>
        <dbReference type="Google" id="ProtNLM"/>
    </source>
</evidence>
<feature type="transmembrane region" description="Helical" evidence="1">
    <location>
        <begin position="121"/>
        <end position="139"/>
    </location>
</feature>
<dbReference type="SUPFAM" id="SSF47336">
    <property type="entry name" value="ACP-like"/>
    <property type="match status" value="1"/>
</dbReference>
<sequence>MKEFELKNTDPEDIEDLLVKVEKSFGIEFSENELVNVRTFGELCDYIKNKIQLDKQDDCTSQQAFYKLRNVLTSILKVDKNEITPDTQLADLLPRQIRKTRINQIEQSLGFKLSLLRPPHFVTTFLLLLLLGSIISLFFSWQLGLGGMGLSIGGLWLAFKIGNELDLKTVGQVAEKMTRENYLKSRRNPKTFNEKEIERVLIDWFSNDLLIDKSKLTREARLT</sequence>
<dbReference type="OrthoDB" id="668798at2"/>
<accession>A0A1G7JS50</accession>
<keyword evidence="3" id="KW-1185">Reference proteome</keyword>
<keyword evidence="1" id="KW-0472">Membrane</keyword>
<protein>
    <recommendedName>
        <fullName evidence="4">Acyl carrier protein</fullName>
    </recommendedName>
</protein>
<dbReference type="AlphaFoldDB" id="A0A1G7JS50"/>
<reference evidence="2 3" key="1">
    <citation type="submission" date="2016-10" db="EMBL/GenBank/DDBJ databases">
        <authorList>
            <person name="de Groot N.N."/>
        </authorList>
    </citation>
    <scope>NUCLEOTIDE SEQUENCE [LARGE SCALE GENOMIC DNA]</scope>
    <source>
        <strain evidence="2 3">DSM 16195</strain>
    </source>
</reference>
<dbReference type="Proteomes" id="UP000199321">
    <property type="component" value="Unassembled WGS sequence"/>
</dbReference>
<gene>
    <name evidence="2" type="ORF">SAMN05421855_1264</name>
</gene>
<proteinExistence type="predicted"/>
<dbReference type="RefSeq" id="WP_093145533.1">
    <property type="nucleotide sequence ID" value="NZ_BMWO01000031.1"/>
</dbReference>
<evidence type="ECO:0000256" key="1">
    <source>
        <dbReference type="SAM" id="Phobius"/>
    </source>
</evidence>
<dbReference type="InterPro" id="IPR036736">
    <property type="entry name" value="ACP-like_sf"/>
</dbReference>
<keyword evidence="1" id="KW-0812">Transmembrane</keyword>
<evidence type="ECO:0000313" key="2">
    <source>
        <dbReference type="EMBL" id="SDF27644.1"/>
    </source>
</evidence>
<dbReference type="EMBL" id="FNBA01000026">
    <property type="protein sequence ID" value="SDF27644.1"/>
    <property type="molecule type" value="Genomic_DNA"/>
</dbReference>
<evidence type="ECO:0000313" key="3">
    <source>
        <dbReference type="Proteomes" id="UP000199321"/>
    </source>
</evidence>
<name>A0A1G7JS50_9FLAO</name>
<dbReference type="Gene3D" id="1.10.1200.10">
    <property type="entry name" value="ACP-like"/>
    <property type="match status" value="1"/>
</dbReference>
<dbReference type="STRING" id="227084.SAMN05421855_1264"/>